<keyword evidence="4" id="KW-1185">Reference proteome</keyword>
<proteinExistence type="predicted"/>
<evidence type="ECO:0000259" key="2">
    <source>
        <dbReference type="Pfam" id="PF01850"/>
    </source>
</evidence>
<organism evidence="3 4">
    <name type="scientific">Devosia albogilva</name>
    <dbReference type="NCBI Taxonomy" id="429726"/>
    <lineage>
        <taxon>Bacteria</taxon>
        <taxon>Pseudomonadati</taxon>
        <taxon>Pseudomonadota</taxon>
        <taxon>Alphaproteobacteria</taxon>
        <taxon>Hyphomicrobiales</taxon>
        <taxon>Devosiaceae</taxon>
        <taxon>Devosia</taxon>
    </lineage>
</organism>
<dbReference type="CDD" id="cd09873">
    <property type="entry name" value="PIN_Pae0151-like"/>
    <property type="match status" value="1"/>
</dbReference>
<dbReference type="InterPro" id="IPR044153">
    <property type="entry name" value="PIN_Pae0151-like"/>
</dbReference>
<dbReference type="RefSeq" id="WP_386831524.1">
    <property type="nucleotide sequence ID" value="NZ_JBHUNP010000001.1"/>
</dbReference>
<feature type="domain" description="PIN" evidence="2">
    <location>
        <begin position="2"/>
        <end position="125"/>
    </location>
</feature>
<dbReference type="PANTHER" id="PTHR35901">
    <property type="entry name" value="RIBONUCLEASE VAPC3"/>
    <property type="match status" value="1"/>
</dbReference>
<dbReference type="EMBL" id="JBHUNP010000001">
    <property type="protein sequence ID" value="MFD2646694.1"/>
    <property type="molecule type" value="Genomic_DNA"/>
</dbReference>
<evidence type="ECO:0000313" key="3">
    <source>
        <dbReference type="EMBL" id="MFD2646694.1"/>
    </source>
</evidence>
<evidence type="ECO:0000313" key="4">
    <source>
        <dbReference type="Proteomes" id="UP001597521"/>
    </source>
</evidence>
<dbReference type="Proteomes" id="UP001597521">
    <property type="component" value="Unassembled WGS sequence"/>
</dbReference>
<dbReference type="InterPro" id="IPR051619">
    <property type="entry name" value="TypeII_TA_RNase_PINc/VapC"/>
</dbReference>
<name>A0ABW5QGG2_9HYPH</name>
<dbReference type="InterPro" id="IPR002716">
    <property type="entry name" value="PIN_dom"/>
</dbReference>
<protein>
    <submittedName>
        <fullName evidence="3">Type II toxin-antitoxin system VapC family toxin</fullName>
    </submittedName>
</protein>
<evidence type="ECO:0000256" key="1">
    <source>
        <dbReference type="ARBA" id="ARBA00022842"/>
    </source>
</evidence>
<accession>A0ABW5QGG2</accession>
<dbReference type="SUPFAM" id="SSF88723">
    <property type="entry name" value="PIN domain-like"/>
    <property type="match status" value="1"/>
</dbReference>
<keyword evidence="1" id="KW-0460">Magnesium</keyword>
<dbReference type="InterPro" id="IPR029060">
    <property type="entry name" value="PIN-like_dom_sf"/>
</dbReference>
<gene>
    <name evidence="3" type="ORF">ACFSX5_02680</name>
</gene>
<comment type="caution">
    <text evidence="3">The sequence shown here is derived from an EMBL/GenBank/DDBJ whole genome shotgun (WGS) entry which is preliminary data.</text>
</comment>
<dbReference type="Pfam" id="PF01850">
    <property type="entry name" value="PIN"/>
    <property type="match status" value="1"/>
</dbReference>
<dbReference type="Gene3D" id="3.40.50.1010">
    <property type="entry name" value="5'-nuclease"/>
    <property type="match status" value="1"/>
</dbReference>
<sequence>MIVVDASITVAWLLAEEEAASTRSVYEQVMQTGIAGPAIYQIEVLNALRTALRRKSITREKRDEALAAFMRMIVADPGPEAELTEVANISDRHDLTAYDASYVALAKLRNVPLATLDEAMARAARAEGIPVLP</sequence>
<reference evidence="4" key="1">
    <citation type="journal article" date="2019" name="Int. J. Syst. Evol. Microbiol.">
        <title>The Global Catalogue of Microorganisms (GCM) 10K type strain sequencing project: providing services to taxonomists for standard genome sequencing and annotation.</title>
        <authorList>
            <consortium name="The Broad Institute Genomics Platform"/>
            <consortium name="The Broad Institute Genome Sequencing Center for Infectious Disease"/>
            <person name="Wu L."/>
            <person name="Ma J."/>
        </authorList>
    </citation>
    <scope>NUCLEOTIDE SEQUENCE [LARGE SCALE GENOMIC DNA]</scope>
    <source>
        <strain evidence="4">CCM 7427</strain>
    </source>
</reference>
<dbReference type="PANTHER" id="PTHR35901:SF1">
    <property type="entry name" value="EXONUCLEASE VAPC9"/>
    <property type="match status" value="1"/>
</dbReference>